<evidence type="ECO:0000256" key="4">
    <source>
        <dbReference type="ARBA" id="ARBA00023136"/>
    </source>
</evidence>
<keyword evidence="7" id="KW-1185">Reference proteome</keyword>
<accession>A0A7G5XMW6</accession>
<dbReference type="KEGG" id="lacs:H4075_17095"/>
<proteinExistence type="predicted"/>
<feature type="transmembrane region" description="Helical" evidence="5">
    <location>
        <begin position="211"/>
        <end position="229"/>
    </location>
</feature>
<evidence type="ECO:0000313" key="7">
    <source>
        <dbReference type="Proteomes" id="UP000515344"/>
    </source>
</evidence>
<evidence type="ECO:0000256" key="3">
    <source>
        <dbReference type="ARBA" id="ARBA00022989"/>
    </source>
</evidence>
<name>A0A7G5XMW6_9BACT</name>
<keyword evidence="4 5" id="KW-0472">Membrane</keyword>
<feature type="transmembrane region" description="Helical" evidence="5">
    <location>
        <begin position="12"/>
        <end position="31"/>
    </location>
</feature>
<evidence type="ECO:0000256" key="5">
    <source>
        <dbReference type="SAM" id="Phobius"/>
    </source>
</evidence>
<feature type="transmembrane region" description="Helical" evidence="5">
    <location>
        <begin position="249"/>
        <end position="268"/>
    </location>
</feature>
<evidence type="ECO:0000256" key="1">
    <source>
        <dbReference type="ARBA" id="ARBA00004141"/>
    </source>
</evidence>
<feature type="transmembrane region" description="Helical" evidence="5">
    <location>
        <begin position="109"/>
        <end position="128"/>
    </location>
</feature>
<gene>
    <name evidence="6" type="ORF">H4075_17095</name>
</gene>
<dbReference type="GO" id="GO:0016020">
    <property type="term" value="C:membrane"/>
    <property type="evidence" value="ECO:0007669"/>
    <property type="project" value="UniProtKB-SubCell"/>
</dbReference>
<evidence type="ECO:0000256" key="2">
    <source>
        <dbReference type="ARBA" id="ARBA00022692"/>
    </source>
</evidence>
<dbReference type="GO" id="GO:0016765">
    <property type="term" value="F:transferase activity, transferring alkyl or aryl (other than methyl) groups"/>
    <property type="evidence" value="ECO:0007669"/>
    <property type="project" value="InterPro"/>
</dbReference>
<keyword evidence="3 5" id="KW-1133">Transmembrane helix</keyword>
<comment type="subcellular location">
    <subcellularLocation>
        <location evidence="1">Membrane</location>
        <topology evidence="1">Multi-pass membrane protein</topology>
    </subcellularLocation>
</comment>
<feature type="transmembrane region" description="Helical" evidence="5">
    <location>
        <begin position="70"/>
        <end position="97"/>
    </location>
</feature>
<feature type="transmembrane region" description="Helical" evidence="5">
    <location>
        <begin position="184"/>
        <end position="205"/>
    </location>
</feature>
<organism evidence="6 7">
    <name type="scientific">Lacibacter sediminis</name>
    <dbReference type="NCBI Taxonomy" id="2760713"/>
    <lineage>
        <taxon>Bacteria</taxon>
        <taxon>Pseudomonadati</taxon>
        <taxon>Bacteroidota</taxon>
        <taxon>Chitinophagia</taxon>
        <taxon>Chitinophagales</taxon>
        <taxon>Chitinophagaceae</taxon>
        <taxon>Lacibacter</taxon>
    </lineage>
</organism>
<dbReference type="InterPro" id="IPR000537">
    <property type="entry name" value="UbiA_prenyltransferase"/>
</dbReference>
<keyword evidence="2 5" id="KW-0812">Transmembrane</keyword>
<dbReference type="Pfam" id="PF01040">
    <property type="entry name" value="UbiA"/>
    <property type="match status" value="1"/>
</dbReference>
<dbReference type="EMBL" id="CP060007">
    <property type="protein sequence ID" value="QNA46819.1"/>
    <property type="molecule type" value="Genomic_DNA"/>
</dbReference>
<dbReference type="AlphaFoldDB" id="A0A7G5XMW6"/>
<feature type="transmembrane region" description="Helical" evidence="5">
    <location>
        <begin position="140"/>
        <end position="157"/>
    </location>
</feature>
<protein>
    <submittedName>
        <fullName evidence="6">UbiA prenyltransferase family protein</fullName>
    </submittedName>
</protein>
<dbReference type="Proteomes" id="UP000515344">
    <property type="component" value="Chromosome"/>
</dbReference>
<sequence length="269" mass="30717">MPVYWFALTQLVNINRTNALLIFIILHVLVYPSSNGYNSYMDRDNSPIGGLANPLQPTKQLYYTTVAMDVLAVALSFIISYWFAVGILIYIIGSRLYSYRGVRLKQYPIIGYLTVITLQGGLVFWMVYHGSSVMLKTGMPIAGMIAASLLIGGFYPLTQIYQHKQDKEDGVTTISYLLGYRKTFVFCAVVYSVAMMFVGYTFFSSLMIKEFFILAIFFLPILVYFLWWAVKVWKDESFADFKHTMQMNVLASICTNAAFITILIMNQFE</sequence>
<evidence type="ECO:0000313" key="6">
    <source>
        <dbReference type="EMBL" id="QNA46819.1"/>
    </source>
</evidence>
<reference evidence="7" key="1">
    <citation type="submission" date="2020-08" db="EMBL/GenBank/DDBJ databases">
        <title>Lacibacter sp. S13-6-6 genome sequencing.</title>
        <authorList>
            <person name="Jin L."/>
        </authorList>
    </citation>
    <scope>NUCLEOTIDE SEQUENCE [LARGE SCALE GENOMIC DNA]</scope>
    <source>
        <strain evidence="7">S13-6-6</strain>
    </source>
</reference>